<dbReference type="GO" id="GO:0016020">
    <property type="term" value="C:membrane"/>
    <property type="evidence" value="ECO:0007669"/>
    <property type="project" value="TreeGrafter"/>
</dbReference>
<evidence type="ECO:0000256" key="2">
    <source>
        <dbReference type="ARBA" id="ARBA00022840"/>
    </source>
</evidence>
<dbReference type="GO" id="GO:0016887">
    <property type="term" value="F:ATP hydrolysis activity"/>
    <property type="evidence" value="ECO:0007669"/>
    <property type="project" value="InterPro"/>
</dbReference>
<gene>
    <name evidence="4" type="ORF">PBY51_007229</name>
</gene>
<dbReference type="GO" id="GO:0005524">
    <property type="term" value="F:ATP binding"/>
    <property type="evidence" value="ECO:0007669"/>
    <property type="project" value="UniProtKB-KW"/>
</dbReference>
<dbReference type="PANTHER" id="PTHR24223:SF454">
    <property type="match status" value="1"/>
</dbReference>
<dbReference type="Pfam" id="PF00005">
    <property type="entry name" value="ABC_tran"/>
    <property type="match status" value="1"/>
</dbReference>
<dbReference type="InterPro" id="IPR050173">
    <property type="entry name" value="ABC_transporter_C-like"/>
</dbReference>
<evidence type="ECO:0000313" key="5">
    <source>
        <dbReference type="Proteomes" id="UP001346869"/>
    </source>
</evidence>
<comment type="caution">
    <text evidence="4">The sequence shown here is derived from an EMBL/GenBank/DDBJ whole genome shotgun (WGS) entry which is preliminary data.</text>
</comment>
<dbReference type="PANTHER" id="PTHR24223">
    <property type="entry name" value="ATP-BINDING CASSETTE SUB-FAMILY C"/>
    <property type="match status" value="1"/>
</dbReference>
<name>A0AAN7X7V0_ELEMC</name>
<reference evidence="4 5" key="2">
    <citation type="journal article" date="2023" name="Mol. Biol. Evol.">
        <title>Genomics of Secondarily Temperate Adaptation in the Only Non-Antarctic Icefish.</title>
        <authorList>
            <person name="Rivera-Colon A.G."/>
            <person name="Rayamajhi N."/>
            <person name="Minhas B.F."/>
            <person name="Madrigal G."/>
            <person name="Bilyk K.T."/>
            <person name="Yoon V."/>
            <person name="Hune M."/>
            <person name="Gregory S."/>
            <person name="Cheng C.H.C."/>
            <person name="Catchen J.M."/>
        </authorList>
    </citation>
    <scope>NUCLEOTIDE SEQUENCE [LARGE SCALE GENOMIC DNA]</scope>
    <source>
        <strain evidence="4">JMC-PN-2008</strain>
    </source>
</reference>
<dbReference type="Gene3D" id="3.40.50.300">
    <property type="entry name" value="P-loop containing nucleotide triphosphate hydrolases"/>
    <property type="match status" value="1"/>
</dbReference>
<keyword evidence="2" id="KW-0067">ATP-binding</keyword>
<evidence type="ECO:0000259" key="3">
    <source>
        <dbReference type="Pfam" id="PF00005"/>
    </source>
</evidence>
<evidence type="ECO:0000313" key="4">
    <source>
        <dbReference type="EMBL" id="KAK5855564.1"/>
    </source>
</evidence>
<feature type="domain" description="ABC transporter" evidence="3">
    <location>
        <begin position="2"/>
        <end position="30"/>
    </location>
</feature>
<keyword evidence="5" id="KW-1185">Reference proteome</keyword>
<protein>
    <recommendedName>
        <fullName evidence="3">ABC transporter domain-containing protein</fullName>
    </recommendedName>
</protein>
<dbReference type="EMBL" id="JAUZQC010000017">
    <property type="protein sequence ID" value="KAK5855564.1"/>
    <property type="molecule type" value="Genomic_DNA"/>
</dbReference>
<dbReference type="InterPro" id="IPR003439">
    <property type="entry name" value="ABC_transporter-like_ATP-bd"/>
</dbReference>
<dbReference type="SUPFAM" id="SSF52540">
    <property type="entry name" value="P-loop containing nucleoside triphosphate hydrolases"/>
    <property type="match status" value="1"/>
</dbReference>
<dbReference type="InterPro" id="IPR027417">
    <property type="entry name" value="P-loop_NTPase"/>
</dbReference>
<proteinExistence type="predicted"/>
<evidence type="ECO:0000256" key="1">
    <source>
        <dbReference type="ARBA" id="ARBA00022741"/>
    </source>
</evidence>
<accession>A0AAN7X7V0</accession>
<dbReference type="Proteomes" id="UP001346869">
    <property type="component" value="Unassembled WGS sequence"/>
</dbReference>
<dbReference type="AlphaFoldDB" id="A0AAN7X7V0"/>
<reference evidence="4 5" key="1">
    <citation type="journal article" date="2023" name="Genes (Basel)">
        <title>Chromosome-Level Genome Assembly and Circadian Gene Repertoire of the Patagonia Blennie Eleginops maclovinus-The Closest Ancestral Proxy of Antarctic Cryonotothenioids.</title>
        <authorList>
            <person name="Cheng C.C."/>
            <person name="Rivera-Colon A.G."/>
            <person name="Minhas B.F."/>
            <person name="Wilson L."/>
            <person name="Rayamajhi N."/>
            <person name="Vargas-Chacoff L."/>
            <person name="Catchen J.M."/>
        </authorList>
    </citation>
    <scope>NUCLEOTIDE SEQUENCE [LARGE SCALE GENOMIC DNA]</scope>
    <source>
        <strain evidence="4">JMC-PN-2008</strain>
    </source>
</reference>
<keyword evidence="1" id="KW-0547">Nucleotide-binding</keyword>
<dbReference type="GO" id="GO:0042626">
    <property type="term" value="F:ATPase-coupled transmembrane transporter activity"/>
    <property type="evidence" value="ECO:0007669"/>
    <property type="project" value="TreeGrafter"/>
</dbReference>
<organism evidence="4 5">
    <name type="scientific">Eleginops maclovinus</name>
    <name type="common">Patagonian blennie</name>
    <name type="synonym">Eleginus maclovinus</name>
    <dbReference type="NCBI Taxonomy" id="56733"/>
    <lineage>
        <taxon>Eukaryota</taxon>
        <taxon>Metazoa</taxon>
        <taxon>Chordata</taxon>
        <taxon>Craniata</taxon>
        <taxon>Vertebrata</taxon>
        <taxon>Euteleostomi</taxon>
        <taxon>Actinopterygii</taxon>
        <taxon>Neopterygii</taxon>
        <taxon>Teleostei</taxon>
        <taxon>Neoteleostei</taxon>
        <taxon>Acanthomorphata</taxon>
        <taxon>Eupercaria</taxon>
        <taxon>Perciformes</taxon>
        <taxon>Notothenioidei</taxon>
        <taxon>Eleginopidae</taxon>
        <taxon>Eleginops</taxon>
    </lineage>
</organism>
<sequence length="124" mass="13964">MNLSGGQKQRVSLARAVYRKSDVYLLDDPLSAVDAHVGQHIFDQVIGPRGLLKDKTRVLVTHGISFLSKADLVLVMEEGHISEMGSYLELMDRKGAFAKFIHTFNGNQRRECVTPRDRSKESYT</sequence>